<sequence length="323" mass="37100">MDVNRPPIRAAGLWFSDCGLVLQAEHTLFRISRDFMATHSPIFRDMLALPTPPDADMYDGCPLVCLPDSAEDMTHFLKALLYYDYLAPEVQNNPVDTLLSVLKMSHKYEVSSLRKRILSQMSLLFPSTLAAASLSQSEKCAFINDRNEDFSVDVVLAARQVSMDWILPFVFYQMCRLSDESCILDSPLSMADKKRWIVGCRRLETAEMTRMLQFLWDPIPIASCTRDNGLCDGVRVRLRQFAESRRHYNTEAAMRLPLEIVEPAYWTSLRKSVCVACLTEMETLYAAARTDFWARLPQIFDLPGWEELEKIRQDAFAPDVQWD</sequence>
<proteinExistence type="predicted"/>
<reference evidence="1" key="1">
    <citation type="submission" date="2020-05" db="EMBL/GenBank/DDBJ databases">
        <title>Mycena genomes resolve the evolution of fungal bioluminescence.</title>
        <authorList>
            <person name="Tsai I.J."/>
        </authorList>
    </citation>
    <scope>NUCLEOTIDE SEQUENCE</scope>
    <source>
        <strain evidence="1">171206Taipei</strain>
    </source>
</reference>
<dbReference type="Gene3D" id="3.30.710.10">
    <property type="entry name" value="Potassium Channel Kv1.1, Chain A"/>
    <property type="match status" value="1"/>
</dbReference>
<keyword evidence="2" id="KW-1185">Reference proteome</keyword>
<organism evidence="1 2">
    <name type="scientific">Mycena indigotica</name>
    <dbReference type="NCBI Taxonomy" id="2126181"/>
    <lineage>
        <taxon>Eukaryota</taxon>
        <taxon>Fungi</taxon>
        <taxon>Dikarya</taxon>
        <taxon>Basidiomycota</taxon>
        <taxon>Agaricomycotina</taxon>
        <taxon>Agaricomycetes</taxon>
        <taxon>Agaricomycetidae</taxon>
        <taxon>Agaricales</taxon>
        <taxon>Marasmiineae</taxon>
        <taxon>Mycenaceae</taxon>
        <taxon>Mycena</taxon>
    </lineage>
</organism>
<dbReference type="InterPro" id="IPR011333">
    <property type="entry name" value="SKP1/BTB/POZ_sf"/>
</dbReference>
<dbReference type="OrthoDB" id="3036049at2759"/>
<dbReference type="SUPFAM" id="SSF54695">
    <property type="entry name" value="POZ domain"/>
    <property type="match status" value="1"/>
</dbReference>
<evidence type="ECO:0000313" key="1">
    <source>
        <dbReference type="EMBL" id="KAF7289701.1"/>
    </source>
</evidence>
<accession>A0A8H6RZ76</accession>
<name>A0A8H6RZ76_9AGAR</name>
<dbReference type="EMBL" id="JACAZF010000016">
    <property type="protein sequence ID" value="KAF7289701.1"/>
    <property type="molecule type" value="Genomic_DNA"/>
</dbReference>
<dbReference type="GeneID" id="59352390"/>
<dbReference type="Proteomes" id="UP000636479">
    <property type="component" value="Unassembled WGS sequence"/>
</dbReference>
<gene>
    <name evidence="1" type="ORF">MIND_01343200</name>
</gene>
<dbReference type="AlphaFoldDB" id="A0A8H6RZ76"/>
<comment type="caution">
    <text evidence="1">The sequence shown here is derived from an EMBL/GenBank/DDBJ whole genome shotgun (WGS) entry which is preliminary data.</text>
</comment>
<evidence type="ECO:0000313" key="2">
    <source>
        <dbReference type="Proteomes" id="UP000636479"/>
    </source>
</evidence>
<dbReference type="RefSeq" id="XP_037213430.1">
    <property type="nucleotide sequence ID" value="XM_037369874.1"/>
</dbReference>
<protein>
    <submittedName>
        <fullName evidence="1">BTB domain-containing protein</fullName>
    </submittedName>
</protein>